<dbReference type="OrthoDB" id="406833at2759"/>
<evidence type="ECO:0000259" key="2">
    <source>
        <dbReference type="PROSITE" id="PS50127"/>
    </source>
</evidence>
<reference evidence="3" key="1">
    <citation type="submission" date="2022-07" db="EMBL/GenBank/DDBJ databases">
        <title>Phylogenomic reconstructions and comparative analyses of Kickxellomycotina fungi.</title>
        <authorList>
            <person name="Reynolds N.K."/>
            <person name="Stajich J.E."/>
            <person name="Barry K."/>
            <person name="Grigoriev I.V."/>
            <person name="Crous P."/>
            <person name="Smith M.E."/>
        </authorList>
    </citation>
    <scope>NUCLEOTIDE SEQUENCE</scope>
    <source>
        <strain evidence="3">RSA 1196</strain>
    </source>
</reference>
<dbReference type="Gene3D" id="3.10.110.10">
    <property type="entry name" value="Ubiquitin Conjugating Enzyme"/>
    <property type="match status" value="1"/>
</dbReference>
<dbReference type="EMBL" id="JANBPY010000464">
    <property type="protein sequence ID" value="KAJ1966734.1"/>
    <property type="molecule type" value="Genomic_DNA"/>
</dbReference>
<dbReference type="Proteomes" id="UP001150925">
    <property type="component" value="Unassembled WGS sequence"/>
</dbReference>
<dbReference type="SMART" id="SM00212">
    <property type="entry name" value="UBCc"/>
    <property type="match status" value="1"/>
</dbReference>
<name>A0A9W8AQB7_9FUNG</name>
<dbReference type="PROSITE" id="PS50127">
    <property type="entry name" value="UBC_2"/>
    <property type="match status" value="1"/>
</dbReference>
<evidence type="ECO:0000313" key="4">
    <source>
        <dbReference type="Proteomes" id="UP001150925"/>
    </source>
</evidence>
<evidence type="ECO:0000256" key="1">
    <source>
        <dbReference type="ARBA" id="ARBA00022786"/>
    </source>
</evidence>
<comment type="caution">
    <text evidence="3">The sequence shown here is derived from an EMBL/GenBank/DDBJ whole genome shotgun (WGS) entry which is preliminary data.</text>
</comment>
<dbReference type="SUPFAM" id="SSF54495">
    <property type="entry name" value="UBC-like"/>
    <property type="match status" value="1"/>
</dbReference>
<dbReference type="Pfam" id="PF00179">
    <property type="entry name" value="UQ_con"/>
    <property type="match status" value="1"/>
</dbReference>
<keyword evidence="1" id="KW-0833">Ubl conjugation pathway</keyword>
<keyword evidence="4" id="KW-1185">Reference proteome</keyword>
<organism evidence="3 4">
    <name type="scientific">Dispira parvispora</name>
    <dbReference type="NCBI Taxonomy" id="1520584"/>
    <lineage>
        <taxon>Eukaryota</taxon>
        <taxon>Fungi</taxon>
        <taxon>Fungi incertae sedis</taxon>
        <taxon>Zoopagomycota</taxon>
        <taxon>Kickxellomycotina</taxon>
        <taxon>Dimargaritomycetes</taxon>
        <taxon>Dimargaritales</taxon>
        <taxon>Dimargaritaceae</taxon>
        <taxon>Dispira</taxon>
    </lineage>
</organism>
<feature type="domain" description="UBC core" evidence="2">
    <location>
        <begin position="6"/>
        <end position="150"/>
    </location>
</feature>
<dbReference type="InterPro" id="IPR016135">
    <property type="entry name" value="UBQ-conjugating_enzyme/RWD"/>
</dbReference>
<dbReference type="PANTHER" id="PTHR24067">
    <property type="entry name" value="UBIQUITIN-CONJUGATING ENZYME E2"/>
    <property type="match status" value="1"/>
</dbReference>
<dbReference type="AlphaFoldDB" id="A0A9W8AQB7"/>
<dbReference type="InterPro" id="IPR000608">
    <property type="entry name" value="UBC"/>
</dbReference>
<evidence type="ECO:0000313" key="3">
    <source>
        <dbReference type="EMBL" id="KAJ1966734.1"/>
    </source>
</evidence>
<sequence>MAPTPTWQRRLTRELKTFATNHLEGIRLLESDDLFLWKLLIEGPPGTLYAGEQFTLQFRFPADYPMTSPQVTFVGTAPIHPHIYTNGHICLNILYDHWTPALTVESVCVSIQSMLASATEKRSPVDNDIHIWRNQQNPKDTPWRFYNDAV</sequence>
<proteinExistence type="predicted"/>
<accession>A0A9W8AQB7</accession>
<dbReference type="CDD" id="cd23808">
    <property type="entry name" value="UBCc_UBE2W"/>
    <property type="match status" value="1"/>
</dbReference>
<protein>
    <recommendedName>
        <fullName evidence="2">UBC core domain-containing protein</fullName>
    </recommendedName>
</protein>
<gene>
    <name evidence="3" type="ORF">IWQ62_002287</name>
</gene>
<dbReference type="InterPro" id="IPR050113">
    <property type="entry name" value="Ub_conjugating_enzyme"/>
</dbReference>